<evidence type="ECO:0000313" key="1">
    <source>
        <dbReference type="WBParaSite" id="GPUH_0001950801-mRNA-1"/>
    </source>
</evidence>
<dbReference type="WBParaSite" id="GPUH_0001950801-mRNA-1">
    <property type="protein sequence ID" value="GPUH_0001950801-mRNA-1"/>
    <property type="gene ID" value="GPUH_0001950801"/>
</dbReference>
<name>A0A183EEU2_9BILA</name>
<proteinExistence type="predicted"/>
<dbReference type="AlphaFoldDB" id="A0A183EEU2"/>
<protein>
    <submittedName>
        <fullName evidence="1">SCD domain-containing protein</fullName>
    </submittedName>
</protein>
<reference evidence="1" key="1">
    <citation type="submission" date="2016-06" db="UniProtKB">
        <authorList>
            <consortium name="WormBaseParasite"/>
        </authorList>
    </citation>
    <scope>IDENTIFICATION</scope>
</reference>
<organism evidence="1">
    <name type="scientific">Gongylonema pulchrum</name>
    <dbReference type="NCBI Taxonomy" id="637853"/>
    <lineage>
        <taxon>Eukaryota</taxon>
        <taxon>Metazoa</taxon>
        <taxon>Ecdysozoa</taxon>
        <taxon>Nematoda</taxon>
        <taxon>Chromadorea</taxon>
        <taxon>Rhabditida</taxon>
        <taxon>Spirurina</taxon>
        <taxon>Spiruromorpha</taxon>
        <taxon>Spiruroidea</taxon>
        <taxon>Gongylonematidae</taxon>
        <taxon>Gongylonema</taxon>
    </lineage>
</organism>
<accession>A0A183EEU2</accession>
<sequence>LLKHLNDVAVECRLMAVEKLMLSASYEINQMVDVAVFDSDEQVRRAAAYRLIKDVDLKALSIKQRMDLAQSVIKLSGIVNDLLAEWLKTACGKESLQEDDDGIVSFCCVASSHLLRFLEPFTQEQVSYDLMLHSLQYCRQKMGRGAVEMQEFVKMLNEADEDILLHKYNYRKLVEGRWSPIEQANAVFYWRCLLDFCKSRCTTEAEWSECSYRLLPTMRNFCEITNRYFHFYI</sequence>